<evidence type="ECO:0000313" key="2">
    <source>
        <dbReference type="EMBL" id="VCX43282.1"/>
    </source>
</evidence>
<feature type="compositionally biased region" description="Basic and acidic residues" evidence="1">
    <location>
        <begin position="69"/>
        <end position="83"/>
    </location>
</feature>
<name>A0A9X9QBF2_GULGU</name>
<dbReference type="EMBL" id="CYRY02047300">
    <property type="protein sequence ID" value="VCX43282.1"/>
    <property type="molecule type" value="Genomic_DNA"/>
</dbReference>
<gene>
    <name evidence="2" type="ORF">BN2614_LOCUS4</name>
</gene>
<accession>A0A9X9QBF2</accession>
<evidence type="ECO:0000256" key="1">
    <source>
        <dbReference type="SAM" id="MobiDB-lite"/>
    </source>
</evidence>
<feature type="non-terminal residue" evidence="2">
    <location>
        <position position="1"/>
    </location>
</feature>
<feature type="compositionally biased region" description="Polar residues" evidence="1">
    <location>
        <begin position="42"/>
        <end position="59"/>
    </location>
</feature>
<protein>
    <submittedName>
        <fullName evidence="2">Uncharacterized protein</fullName>
    </submittedName>
</protein>
<feature type="compositionally biased region" description="Basic and acidic residues" evidence="1">
    <location>
        <begin position="106"/>
        <end position="118"/>
    </location>
</feature>
<dbReference type="AlphaFoldDB" id="A0A9X9QBF2"/>
<evidence type="ECO:0000313" key="3">
    <source>
        <dbReference type="Proteomes" id="UP000269945"/>
    </source>
</evidence>
<keyword evidence="3" id="KW-1185">Reference proteome</keyword>
<feature type="region of interest" description="Disordered" evidence="1">
    <location>
        <begin position="24"/>
        <end position="127"/>
    </location>
</feature>
<proteinExistence type="predicted"/>
<comment type="caution">
    <text evidence="2">The sequence shown here is derived from an EMBL/GenBank/DDBJ whole genome shotgun (WGS) entry which is preliminary data.</text>
</comment>
<organism evidence="2 3">
    <name type="scientific">Gulo gulo</name>
    <name type="common">Wolverine</name>
    <name type="synonym">Gluton</name>
    <dbReference type="NCBI Taxonomy" id="48420"/>
    <lineage>
        <taxon>Eukaryota</taxon>
        <taxon>Metazoa</taxon>
        <taxon>Chordata</taxon>
        <taxon>Craniata</taxon>
        <taxon>Vertebrata</taxon>
        <taxon>Euteleostomi</taxon>
        <taxon>Mammalia</taxon>
        <taxon>Eutheria</taxon>
        <taxon>Laurasiatheria</taxon>
        <taxon>Carnivora</taxon>
        <taxon>Caniformia</taxon>
        <taxon>Musteloidea</taxon>
        <taxon>Mustelidae</taxon>
        <taxon>Guloninae</taxon>
        <taxon>Gulo</taxon>
    </lineage>
</organism>
<sequence length="127" mass="13362">LGAAISDGLLSGSDLSPVWKAEVCPDISTGDPLGSVRGTRLRPSQTLPSSSDRSLQMPTQLRGPGKSGVDSKRTRGVKPRGDMPADENVPQRSQAPGPQEQVSRSGARDGSPEFEGGHRKQRALDSC</sequence>
<reference evidence="2 3" key="1">
    <citation type="submission" date="2018-10" db="EMBL/GenBank/DDBJ databases">
        <authorList>
            <person name="Ekblom R."/>
            <person name="Jareborg N."/>
        </authorList>
    </citation>
    <scope>NUCLEOTIDE SEQUENCE [LARGE SCALE GENOMIC DNA]</scope>
    <source>
        <tissue evidence="2">Muscle</tissue>
    </source>
</reference>
<feature type="compositionally biased region" description="Polar residues" evidence="1">
    <location>
        <begin position="90"/>
        <end position="104"/>
    </location>
</feature>
<dbReference type="Proteomes" id="UP000269945">
    <property type="component" value="Unassembled WGS sequence"/>
</dbReference>